<keyword evidence="1" id="KW-0732">Signal</keyword>
<organism evidence="2 3">
    <name type="scientific">Gracilibacillus thailandensis</name>
    <dbReference type="NCBI Taxonomy" id="563735"/>
    <lineage>
        <taxon>Bacteria</taxon>
        <taxon>Bacillati</taxon>
        <taxon>Bacillota</taxon>
        <taxon>Bacilli</taxon>
        <taxon>Bacillales</taxon>
        <taxon>Bacillaceae</taxon>
        <taxon>Gracilibacillus</taxon>
    </lineage>
</organism>
<feature type="signal peptide" evidence="1">
    <location>
        <begin position="1"/>
        <end position="22"/>
    </location>
</feature>
<evidence type="ECO:0000313" key="2">
    <source>
        <dbReference type="EMBL" id="MRI66758.1"/>
    </source>
</evidence>
<sequence>MKKIVALISLGIFILVPHQLYAQSEVACPKLENLQETTIKDKDDLLKKLKQIVDQTYVEGEYGHMYSEWELRTALPFLETIGREQEGIYYEMAKNFCSQEVADKSWLVRLYFLKWEGLSASALEGQIFLAKNKEDRWFVWFRYH</sequence>
<evidence type="ECO:0000313" key="3">
    <source>
        <dbReference type="Proteomes" id="UP000435187"/>
    </source>
</evidence>
<dbReference type="AlphaFoldDB" id="A0A6N7QXL6"/>
<dbReference type="RefSeq" id="WP_153835427.1">
    <property type="nucleotide sequence ID" value="NZ_JBHUMW010000011.1"/>
</dbReference>
<accession>A0A6N7QXL6</accession>
<reference evidence="2 3" key="1">
    <citation type="submission" date="2019-10" db="EMBL/GenBank/DDBJ databases">
        <title>Gracilibacillus salitolerans sp. nov., a moderate halophile isolated from a saline soil in northwest China.</title>
        <authorList>
            <person name="Gan L."/>
        </authorList>
    </citation>
    <scope>NUCLEOTIDE SEQUENCE [LARGE SCALE GENOMIC DNA]</scope>
    <source>
        <strain evidence="2 3">TP2-8</strain>
    </source>
</reference>
<protein>
    <submittedName>
        <fullName evidence="2">Uncharacterized protein</fullName>
    </submittedName>
</protein>
<dbReference type="Proteomes" id="UP000435187">
    <property type="component" value="Unassembled WGS sequence"/>
</dbReference>
<dbReference type="EMBL" id="WJEE01000020">
    <property type="protein sequence ID" value="MRI66758.1"/>
    <property type="molecule type" value="Genomic_DNA"/>
</dbReference>
<feature type="chain" id="PRO_5026885014" evidence="1">
    <location>
        <begin position="23"/>
        <end position="144"/>
    </location>
</feature>
<comment type="caution">
    <text evidence="2">The sequence shown here is derived from an EMBL/GenBank/DDBJ whole genome shotgun (WGS) entry which is preliminary data.</text>
</comment>
<gene>
    <name evidence="2" type="ORF">GH885_10490</name>
</gene>
<name>A0A6N7QXL6_9BACI</name>
<keyword evidence="3" id="KW-1185">Reference proteome</keyword>
<proteinExistence type="predicted"/>
<evidence type="ECO:0000256" key="1">
    <source>
        <dbReference type="SAM" id="SignalP"/>
    </source>
</evidence>